<keyword evidence="2" id="KW-1185">Reference proteome</keyword>
<accession>A0A1U7HZ46</accession>
<evidence type="ECO:0000313" key="1">
    <source>
        <dbReference type="EMBL" id="OKH28886.1"/>
    </source>
</evidence>
<comment type="caution">
    <text evidence="1">The sequence shown here is derived from an EMBL/GenBank/DDBJ whole genome shotgun (WGS) entry which is preliminary data.</text>
</comment>
<protein>
    <submittedName>
        <fullName evidence="1">Uncharacterized protein</fullName>
    </submittedName>
</protein>
<name>A0A1U7HZ46_9CHRO</name>
<dbReference type="STRING" id="247279.NIES1031_03040"/>
<gene>
    <name evidence="1" type="ORF">NIES1031_03040</name>
</gene>
<dbReference type="EMBL" id="MRCC01000002">
    <property type="protein sequence ID" value="OKH28886.1"/>
    <property type="molecule type" value="Genomic_DNA"/>
</dbReference>
<proteinExistence type="predicted"/>
<evidence type="ECO:0000313" key="2">
    <source>
        <dbReference type="Proteomes" id="UP000185984"/>
    </source>
</evidence>
<dbReference type="AlphaFoldDB" id="A0A1U7HZ46"/>
<reference evidence="1 2" key="1">
    <citation type="submission" date="2016-11" db="EMBL/GenBank/DDBJ databases">
        <title>Draft Genome Sequences of Nine Cyanobacterial Strains from Diverse Habitats.</title>
        <authorList>
            <person name="Zhu T."/>
            <person name="Hou S."/>
            <person name="Lu X."/>
            <person name="Hess W.R."/>
        </authorList>
    </citation>
    <scope>NUCLEOTIDE SEQUENCE [LARGE SCALE GENOMIC DNA]</scope>
    <source>
        <strain evidence="1 2">5.2 s.c.1</strain>
    </source>
</reference>
<sequence>MYGFGSFTVLVNLLFRHDADTKHLLKVLRVLLLSFLTIPIKLWENFKFQSKIDQQEIKLNLTSKIMFYLKLMNLKLKKNGNKHI</sequence>
<organism evidence="1 2">
    <name type="scientific">Chroogloeocystis siderophila 5.2 s.c.1</name>
    <dbReference type="NCBI Taxonomy" id="247279"/>
    <lineage>
        <taxon>Bacteria</taxon>
        <taxon>Bacillati</taxon>
        <taxon>Cyanobacteriota</taxon>
        <taxon>Cyanophyceae</taxon>
        <taxon>Oscillatoriophycideae</taxon>
        <taxon>Chroococcales</taxon>
        <taxon>Chroococcaceae</taxon>
        <taxon>Chroogloeocystis</taxon>
    </lineage>
</organism>
<dbReference type="Proteomes" id="UP000185984">
    <property type="component" value="Unassembled WGS sequence"/>
</dbReference>